<reference evidence="6 7" key="1">
    <citation type="submission" date="2019-05" db="EMBL/GenBank/DDBJ databases">
        <title>Pseudorhodobacter turbinis sp. nov., isolated from the gut of the Korean turban shell.</title>
        <authorList>
            <person name="Jeong Y.-S."/>
            <person name="Kang W.-R."/>
            <person name="Bae J.-W."/>
        </authorList>
    </citation>
    <scope>NUCLEOTIDE SEQUENCE [LARGE SCALE GENOMIC DNA]</scope>
    <source>
        <strain evidence="6 7">S12M18</strain>
    </source>
</reference>
<evidence type="ECO:0000313" key="6">
    <source>
        <dbReference type="EMBL" id="QCO55441.1"/>
    </source>
</evidence>
<dbReference type="Proteomes" id="UP000298631">
    <property type="component" value="Chromosome"/>
</dbReference>
<feature type="domain" description="HipA-like C-terminal" evidence="4">
    <location>
        <begin position="138"/>
        <end position="373"/>
    </location>
</feature>
<evidence type="ECO:0000256" key="1">
    <source>
        <dbReference type="ARBA" id="ARBA00010164"/>
    </source>
</evidence>
<organism evidence="6 7">
    <name type="scientific">Pseudorhodobacter turbinis</name>
    <dbReference type="NCBI Taxonomy" id="2500533"/>
    <lineage>
        <taxon>Bacteria</taxon>
        <taxon>Pseudomonadati</taxon>
        <taxon>Pseudomonadota</taxon>
        <taxon>Alphaproteobacteria</taxon>
        <taxon>Rhodobacterales</taxon>
        <taxon>Paracoccaceae</taxon>
        <taxon>Pseudorhodobacter</taxon>
    </lineage>
</organism>
<evidence type="ECO:0000256" key="2">
    <source>
        <dbReference type="ARBA" id="ARBA00022679"/>
    </source>
</evidence>
<evidence type="ECO:0000259" key="5">
    <source>
        <dbReference type="Pfam" id="PF13657"/>
    </source>
</evidence>
<dbReference type="GO" id="GO:0005829">
    <property type="term" value="C:cytosol"/>
    <property type="evidence" value="ECO:0007669"/>
    <property type="project" value="TreeGrafter"/>
</dbReference>
<evidence type="ECO:0000259" key="4">
    <source>
        <dbReference type="Pfam" id="PF07804"/>
    </source>
</evidence>
<comment type="similarity">
    <text evidence="1">Belongs to the HipA Ser/Thr kinase family.</text>
</comment>
<dbReference type="OrthoDB" id="9805913at2"/>
<dbReference type="Gene3D" id="1.10.1070.20">
    <property type="match status" value="1"/>
</dbReference>
<dbReference type="RefSeq" id="WP_137193114.1">
    <property type="nucleotide sequence ID" value="NZ_CP039964.1"/>
</dbReference>
<dbReference type="CDD" id="cd17793">
    <property type="entry name" value="HipA"/>
    <property type="match status" value="1"/>
</dbReference>
<dbReference type="InterPro" id="IPR017508">
    <property type="entry name" value="HipA_N1"/>
</dbReference>
<protein>
    <submittedName>
        <fullName evidence="6">Type II toxin-antitoxin system HipA family toxin</fullName>
    </submittedName>
</protein>
<feature type="domain" description="HipA N-terminal subdomain 1" evidence="5">
    <location>
        <begin position="2"/>
        <end position="98"/>
    </location>
</feature>
<dbReference type="AlphaFoldDB" id="A0A4P8EEF9"/>
<keyword evidence="3" id="KW-0418">Kinase</keyword>
<dbReference type="NCBIfam" id="TIGR03071">
    <property type="entry name" value="couple_hipA"/>
    <property type="match status" value="1"/>
</dbReference>
<accession>A0A4P8EEF9</accession>
<proteinExistence type="inferred from homology"/>
<keyword evidence="2" id="KW-0808">Transferase</keyword>
<name>A0A4P8EEF9_9RHOB</name>
<dbReference type="PANTHER" id="PTHR37419">
    <property type="entry name" value="SERINE/THREONINE-PROTEIN KINASE TOXIN HIPA"/>
    <property type="match status" value="1"/>
</dbReference>
<dbReference type="Pfam" id="PF07804">
    <property type="entry name" value="HipA_C"/>
    <property type="match status" value="1"/>
</dbReference>
<sequence>MQIFFEGRKVAMLVPSDIGPSLMYDPEWLRLPGAFPISTRMPLREASYAPSIVLPWLVNILPEEENLEAIARLTGVAKADALGILAEIGRDTSGALSFAERGTARMNYRAVETKDELERIINELPSKPFLAGDDGVSMSLAGVQTKIGVHIDDQGQISIPINGSPSTWILKPDTDRLWGSVYNEAYCLRLALNSGLNAPAIRIGRAVTRKFILIERYDRVREGDVWRRIHQEDMCQALGHFPSTKYELNKAGRRGPGLRDIVAVLRDQSGLPAVLSFLKYTIFNILVCNTDAHAKNYSILIRSDGVVLTPIYDVMCAAVWPKVTKYLAVSIATKRDGNHLMGRHWQREALLCSLGAPALIRMVTTLCNDVEKQLDRTFDEIVGMDAEARAMAECCRDEIRARIGHVRAGLKETEENLGAWVEAFTAKQAAAAEGMKKA</sequence>
<dbReference type="EMBL" id="CP039964">
    <property type="protein sequence ID" value="QCO55441.1"/>
    <property type="molecule type" value="Genomic_DNA"/>
</dbReference>
<dbReference type="GO" id="GO:0004674">
    <property type="term" value="F:protein serine/threonine kinase activity"/>
    <property type="evidence" value="ECO:0007669"/>
    <property type="project" value="TreeGrafter"/>
</dbReference>
<evidence type="ECO:0000313" key="7">
    <source>
        <dbReference type="Proteomes" id="UP000298631"/>
    </source>
</evidence>
<dbReference type="KEGG" id="pseb:EOK75_06505"/>
<evidence type="ECO:0000256" key="3">
    <source>
        <dbReference type="ARBA" id="ARBA00022777"/>
    </source>
</evidence>
<gene>
    <name evidence="6" type="ORF">EOK75_06505</name>
</gene>
<dbReference type="Pfam" id="PF13657">
    <property type="entry name" value="Couple_hipA"/>
    <property type="match status" value="1"/>
</dbReference>
<keyword evidence="7" id="KW-1185">Reference proteome</keyword>
<dbReference type="InterPro" id="IPR012893">
    <property type="entry name" value="HipA-like_C"/>
</dbReference>
<dbReference type="InterPro" id="IPR052028">
    <property type="entry name" value="HipA_Ser/Thr_kinase"/>
</dbReference>
<dbReference type="PANTHER" id="PTHR37419:SF1">
    <property type="entry name" value="SERINE_THREONINE-PROTEIN KINASE TOXIN HIPA"/>
    <property type="match status" value="1"/>
</dbReference>